<gene>
    <name evidence="3" type="ORF">AVDCRST_MAG68-4216</name>
</gene>
<name>A0A6J4MIK9_9BACT</name>
<evidence type="ECO:0000256" key="1">
    <source>
        <dbReference type="SAM" id="Phobius"/>
    </source>
</evidence>
<keyword evidence="2" id="KW-0732">Signal</keyword>
<dbReference type="AlphaFoldDB" id="A0A6J4MIK9"/>
<keyword evidence="1" id="KW-1133">Transmembrane helix</keyword>
<keyword evidence="1" id="KW-0812">Transmembrane</keyword>
<dbReference type="EMBL" id="CADCTW010000195">
    <property type="protein sequence ID" value="CAA9358607.1"/>
    <property type="molecule type" value="Genomic_DNA"/>
</dbReference>
<feature type="signal peptide" evidence="2">
    <location>
        <begin position="1"/>
        <end position="20"/>
    </location>
</feature>
<feature type="transmembrane region" description="Helical" evidence="1">
    <location>
        <begin position="91"/>
        <end position="114"/>
    </location>
</feature>
<reference evidence="3" key="1">
    <citation type="submission" date="2020-02" db="EMBL/GenBank/DDBJ databases">
        <authorList>
            <person name="Meier V. D."/>
        </authorList>
    </citation>
    <scope>NUCLEOTIDE SEQUENCE</scope>
    <source>
        <strain evidence="3">AVDCRST_MAG68</strain>
    </source>
</reference>
<proteinExistence type="predicted"/>
<feature type="chain" id="PRO_5026815121" evidence="2">
    <location>
        <begin position="21"/>
        <end position="117"/>
    </location>
</feature>
<sequence length="117" mass="11843">MLVRGMVFAALLLLAPAAAAAQWREPPLPRFAPALAAESSPGPARVPSGARAAGPVRHALLGALAGAVTGFGAYLIAEETTPHTDHSYDSLARFSTVAVGAAVGTVAGLVVYAVRNR</sequence>
<keyword evidence="1" id="KW-0472">Membrane</keyword>
<organism evidence="3">
    <name type="scientific">uncultured Gemmatimonadota bacterium</name>
    <dbReference type="NCBI Taxonomy" id="203437"/>
    <lineage>
        <taxon>Bacteria</taxon>
        <taxon>Pseudomonadati</taxon>
        <taxon>Gemmatimonadota</taxon>
        <taxon>environmental samples</taxon>
    </lineage>
</organism>
<evidence type="ECO:0000313" key="3">
    <source>
        <dbReference type="EMBL" id="CAA9358607.1"/>
    </source>
</evidence>
<evidence type="ECO:0000256" key="2">
    <source>
        <dbReference type="SAM" id="SignalP"/>
    </source>
</evidence>
<accession>A0A6J4MIK9</accession>
<protein>
    <submittedName>
        <fullName evidence="3">Uncharacterized protein</fullName>
    </submittedName>
</protein>